<dbReference type="PROSITE" id="PS50893">
    <property type="entry name" value="ABC_TRANSPORTER_2"/>
    <property type="match status" value="2"/>
</dbReference>
<sequence>MTATSGTAAAAEELTGAEPGPNSPEVPVLEVRDLQVGFPGGRGNPDVTAVRGVSYEVRRGEILGIVGESGSGKSVSSMAAMGLLPDYARVSGSIKLHGEELLGLDDRTMARKRGRAISMVFQDPLSGLTPVYTVGDQVAEAVRVHNPQMSRSAAQQRAVELLALVGIPDAERRQRSFPHEFSGGMRQRVMIAIAIANDPDVIICDEPTTALDVTIQAQILEVLKAAQRETGAAVLMITHDLGVVAGLVDRVQVMYAGRLVETGKVDDVYYRTRMPYTMGLLGAVPRLDEEEKTSLIPIKGNPPSLTDMPPGCPFAPRCPIAIGECDAAEPPLERVGGEGHRAACIRSGEIEANAWTAHDVYPVTEVEQSPASRVPRVDRDVVLQVEGLTKHHPLMRGALFKRRVGTVYAVDGVGFDIREGETLGLVGESGCGKSSTLMEILSLDEPQGGSVEVLGKRSGKASKRERMDVRRDVQVVFQDPMSSLDPRMRVFEIIAEPLRTHGYSQERTRSRVLELMELVGLDPAAVTRSPAEFSGGQRQRIGIARALALEPRLLVLDEPVSALDVSIQAGVINLLEELKARLGLSYLFVAHDLSVVRHIADRVAVMYLGKIVEIGDVESIYRRPTHPYTKALLSAIPLPDPEKERQRSHIVLQGDLPNPADPPSGCRFRTRCQKFAVLSEEDRTACREREPELLHRVEGADDQAAACHYADARELP</sequence>
<dbReference type="NCBIfam" id="NF008453">
    <property type="entry name" value="PRK11308.1"/>
    <property type="match status" value="2"/>
</dbReference>
<dbReference type="InterPro" id="IPR003439">
    <property type="entry name" value="ABC_transporter-like_ATP-bd"/>
</dbReference>
<keyword evidence="7" id="KW-0378">Hydrolase</keyword>
<dbReference type="GO" id="GO:0015833">
    <property type="term" value="P:peptide transport"/>
    <property type="evidence" value="ECO:0007669"/>
    <property type="project" value="InterPro"/>
</dbReference>
<dbReference type="Pfam" id="PF00005">
    <property type="entry name" value="ABC_tran"/>
    <property type="match status" value="2"/>
</dbReference>
<evidence type="ECO:0000259" key="6">
    <source>
        <dbReference type="PROSITE" id="PS50893"/>
    </source>
</evidence>
<dbReference type="KEGG" id="strr:EKD16_06765"/>
<dbReference type="SUPFAM" id="SSF52540">
    <property type="entry name" value="P-loop containing nucleoside triphosphate hydrolases"/>
    <property type="match status" value="2"/>
</dbReference>
<dbReference type="InterPro" id="IPR050319">
    <property type="entry name" value="ABC_transp_ATP-bind"/>
</dbReference>
<dbReference type="AlphaFoldDB" id="A0A4P6PZF8"/>
<dbReference type="GO" id="GO:0055085">
    <property type="term" value="P:transmembrane transport"/>
    <property type="evidence" value="ECO:0007669"/>
    <property type="project" value="UniProtKB-ARBA"/>
</dbReference>
<dbReference type="EMBL" id="CP036455">
    <property type="protein sequence ID" value="QBI53150.1"/>
    <property type="molecule type" value="Genomic_DNA"/>
</dbReference>
<feature type="domain" description="ABC transporter" evidence="6">
    <location>
        <begin position="29"/>
        <end position="281"/>
    </location>
</feature>
<feature type="compositionally biased region" description="Low complexity" evidence="5">
    <location>
        <begin position="1"/>
        <end position="20"/>
    </location>
</feature>
<dbReference type="NCBIfam" id="TIGR01727">
    <property type="entry name" value="oligo_HPY"/>
    <property type="match status" value="2"/>
</dbReference>
<evidence type="ECO:0000256" key="2">
    <source>
        <dbReference type="ARBA" id="ARBA00022448"/>
    </source>
</evidence>
<evidence type="ECO:0000313" key="8">
    <source>
        <dbReference type="Proteomes" id="UP000292235"/>
    </source>
</evidence>
<dbReference type="FunFam" id="3.40.50.300:FF:001659">
    <property type="entry name" value="Peptide ABC transporter ATP-binding protein"/>
    <property type="match status" value="1"/>
</dbReference>
<comment type="similarity">
    <text evidence="1">Belongs to the ABC transporter superfamily.</text>
</comment>
<accession>A0A4P6PZF8</accession>
<dbReference type="Proteomes" id="UP000292235">
    <property type="component" value="Chromosome"/>
</dbReference>
<dbReference type="SMART" id="SM00382">
    <property type="entry name" value="AAA"/>
    <property type="match status" value="2"/>
</dbReference>
<dbReference type="PROSITE" id="PS00211">
    <property type="entry name" value="ABC_TRANSPORTER_1"/>
    <property type="match status" value="2"/>
</dbReference>
<dbReference type="EC" id="3.6.3.-" evidence="7"/>
<dbReference type="RefSeq" id="WP_131097564.1">
    <property type="nucleotide sequence ID" value="NZ_CP036455.1"/>
</dbReference>
<name>A0A4P6PZF8_9ACTN</name>
<feature type="domain" description="ABC transporter" evidence="6">
    <location>
        <begin position="383"/>
        <end position="633"/>
    </location>
</feature>
<gene>
    <name evidence="7" type="primary">gsiA1</name>
    <name evidence="7" type="ORF">EKD16_06765</name>
</gene>
<keyword evidence="2" id="KW-0813">Transport</keyword>
<proteinExistence type="inferred from homology"/>
<dbReference type="PANTHER" id="PTHR43776">
    <property type="entry name" value="TRANSPORT ATP-BINDING PROTEIN"/>
    <property type="match status" value="1"/>
</dbReference>
<keyword evidence="3" id="KW-0547">Nucleotide-binding</keyword>
<dbReference type="InterPro" id="IPR013563">
    <property type="entry name" value="Oligopep_ABC_C"/>
</dbReference>
<feature type="region of interest" description="Disordered" evidence="5">
    <location>
        <begin position="1"/>
        <end position="26"/>
    </location>
</feature>
<evidence type="ECO:0000256" key="4">
    <source>
        <dbReference type="ARBA" id="ARBA00022840"/>
    </source>
</evidence>
<dbReference type="InterPro" id="IPR003593">
    <property type="entry name" value="AAA+_ATPase"/>
</dbReference>
<protein>
    <submittedName>
        <fullName evidence="7">Glutathione import ATP-binding protein GsiA</fullName>
        <ecNumber evidence="7">3.6.3.-</ecNumber>
    </submittedName>
</protein>
<dbReference type="GO" id="GO:0005524">
    <property type="term" value="F:ATP binding"/>
    <property type="evidence" value="ECO:0007669"/>
    <property type="project" value="UniProtKB-KW"/>
</dbReference>
<dbReference type="FunFam" id="3.40.50.300:FF:000016">
    <property type="entry name" value="Oligopeptide ABC transporter ATP-binding component"/>
    <property type="match status" value="1"/>
</dbReference>
<dbReference type="NCBIfam" id="NF007739">
    <property type="entry name" value="PRK10419.1"/>
    <property type="match status" value="2"/>
</dbReference>
<organism evidence="7 8">
    <name type="scientific">Streptomonospora litoralis</name>
    <dbReference type="NCBI Taxonomy" id="2498135"/>
    <lineage>
        <taxon>Bacteria</taxon>
        <taxon>Bacillati</taxon>
        <taxon>Actinomycetota</taxon>
        <taxon>Actinomycetes</taxon>
        <taxon>Streptosporangiales</taxon>
        <taxon>Nocardiopsidaceae</taxon>
        <taxon>Streptomonospora</taxon>
    </lineage>
</organism>
<evidence type="ECO:0000256" key="5">
    <source>
        <dbReference type="SAM" id="MobiDB-lite"/>
    </source>
</evidence>
<evidence type="ECO:0000256" key="3">
    <source>
        <dbReference type="ARBA" id="ARBA00022741"/>
    </source>
</evidence>
<evidence type="ECO:0000313" key="7">
    <source>
        <dbReference type="EMBL" id="QBI53150.1"/>
    </source>
</evidence>
<keyword evidence="8" id="KW-1185">Reference proteome</keyword>
<dbReference type="GO" id="GO:0016887">
    <property type="term" value="F:ATP hydrolysis activity"/>
    <property type="evidence" value="ECO:0007669"/>
    <property type="project" value="InterPro"/>
</dbReference>
<dbReference type="CDD" id="cd03257">
    <property type="entry name" value="ABC_NikE_OppD_transporters"/>
    <property type="match status" value="2"/>
</dbReference>
<reference evidence="7 8" key="1">
    <citation type="submission" date="2019-02" db="EMBL/GenBank/DDBJ databases">
        <authorList>
            <person name="Khodamoradi S."/>
            <person name="Hahnke R.L."/>
            <person name="Kaempfer P."/>
            <person name="Schumann P."/>
            <person name="Rohde M."/>
            <person name="Steinert M."/>
            <person name="Luzhetskyy A."/>
            <person name="Wink J."/>
            <person name="Ruckert C."/>
        </authorList>
    </citation>
    <scope>NUCLEOTIDE SEQUENCE [LARGE SCALE GENOMIC DNA]</scope>
    <source>
        <strain evidence="7 8">M2</strain>
    </source>
</reference>
<evidence type="ECO:0000256" key="1">
    <source>
        <dbReference type="ARBA" id="ARBA00005417"/>
    </source>
</evidence>
<dbReference type="Gene3D" id="3.40.50.300">
    <property type="entry name" value="P-loop containing nucleotide triphosphate hydrolases"/>
    <property type="match status" value="2"/>
</dbReference>
<dbReference type="InterPro" id="IPR027417">
    <property type="entry name" value="P-loop_NTPase"/>
</dbReference>
<dbReference type="Pfam" id="PF08352">
    <property type="entry name" value="oligo_HPY"/>
    <property type="match status" value="2"/>
</dbReference>
<dbReference type="InterPro" id="IPR017871">
    <property type="entry name" value="ABC_transporter-like_CS"/>
</dbReference>
<dbReference type="PANTHER" id="PTHR43776:SF7">
    <property type="entry name" value="D,D-DIPEPTIDE TRANSPORT ATP-BINDING PROTEIN DDPF-RELATED"/>
    <property type="match status" value="1"/>
</dbReference>
<keyword evidence="4 7" id="KW-0067">ATP-binding</keyword>
<dbReference type="OrthoDB" id="2986442at2"/>